<dbReference type="EMBL" id="MTAO01000014">
    <property type="protein sequence ID" value="POE24841.1"/>
    <property type="molecule type" value="Genomic_DNA"/>
</dbReference>
<protein>
    <recommendedName>
        <fullName evidence="1">Mor transcription activator domain-containing protein</fullName>
    </recommendedName>
</protein>
<reference evidence="2 3" key="1">
    <citation type="submission" date="2017-01" db="EMBL/GenBank/DDBJ databases">
        <title>Comparative Genomics of 38 Pectobacterium strains comprising three species revealed the characteristics of Pectobacterium carotovorum.</title>
        <authorList>
            <person name="Xie H."/>
            <person name="Ma Y."/>
            <person name="Li X."/>
        </authorList>
    </citation>
    <scope>NUCLEOTIDE SEQUENCE [LARGE SCALE GENOMIC DNA]</scope>
    <source>
        <strain evidence="2 3">Q142</strain>
    </source>
</reference>
<dbReference type="Pfam" id="PF08765">
    <property type="entry name" value="Mor"/>
    <property type="match status" value="1"/>
</dbReference>
<evidence type="ECO:0000313" key="2">
    <source>
        <dbReference type="EMBL" id="POE24841.1"/>
    </source>
</evidence>
<dbReference type="InterPro" id="IPR014875">
    <property type="entry name" value="Mor_transcription_activator"/>
</dbReference>
<name>A0ABD6VND2_9GAMM</name>
<evidence type="ECO:0000259" key="1">
    <source>
        <dbReference type="Pfam" id="PF08765"/>
    </source>
</evidence>
<evidence type="ECO:0000313" key="3">
    <source>
        <dbReference type="Proteomes" id="UP000237274"/>
    </source>
</evidence>
<comment type="caution">
    <text evidence="2">The sequence shown here is derived from an EMBL/GenBank/DDBJ whole genome shotgun (WGS) entry which is preliminary data.</text>
</comment>
<gene>
    <name evidence="2" type="ORF">BV926_17325</name>
</gene>
<dbReference type="InterPro" id="IPR009057">
    <property type="entry name" value="Homeodomain-like_sf"/>
</dbReference>
<proteinExistence type="predicted"/>
<organism evidence="2 3">
    <name type="scientific">Pectobacterium odoriferum</name>
    <dbReference type="NCBI Taxonomy" id="78398"/>
    <lineage>
        <taxon>Bacteria</taxon>
        <taxon>Pseudomonadati</taxon>
        <taxon>Pseudomonadota</taxon>
        <taxon>Gammaproteobacteria</taxon>
        <taxon>Enterobacterales</taxon>
        <taxon>Pectobacteriaceae</taxon>
        <taxon>Pectobacterium</taxon>
    </lineage>
</organism>
<dbReference type="AlphaFoldDB" id="A0ABD6VND2"/>
<sequence length="138" mass="15483">MLSKFPEICVDIINLIGINQAMKLFKAFGGSTFAIGKGTRFLGGARANALRAILTDGEINKLQKHFSGEVLYIPRCAGVLREIRNRNFLNEFSEMRQTGETVAACMAALLPKYGFSNRWGWKLLRDGRESRQATIRKN</sequence>
<accession>A0ABD6VND2</accession>
<dbReference type="SUPFAM" id="SSF46689">
    <property type="entry name" value="Homeodomain-like"/>
    <property type="match status" value="1"/>
</dbReference>
<feature type="domain" description="Mor transcription activator" evidence="1">
    <location>
        <begin position="60"/>
        <end position="133"/>
    </location>
</feature>
<dbReference type="Proteomes" id="UP000237274">
    <property type="component" value="Unassembled WGS sequence"/>
</dbReference>